<evidence type="ECO:0000313" key="13">
    <source>
        <dbReference type="Proteomes" id="UP000516421"/>
    </source>
</evidence>
<keyword evidence="5" id="KW-0249">Electron transport</keyword>
<dbReference type="InterPro" id="IPR017900">
    <property type="entry name" value="4Fe4S_Fe_S_CS"/>
</dbReference>
<keyword evidence="13" id="KW-1185">Reference proteome</keyword>
<dbReference type="NCBIfam" id="TIGR00273">
    <property type="entry name" value="LutB/LldF family L-lactate oxidation iron-sulfur protein"/>
    <property type="match status" value="1"/>
</dbReference>
<evidence type="ECO:0000256" key="8">
    <source>
        <dbReference type="SAM" id="MobiDB-lite"/>
    </source>
</evidence>
<dbReference type="RefSeq" id="WP_190617882.1">
    <property type="nucleotide sequence ID" value="NZ_BAAAHX010000011.1"/>
</dbReference>
<feature type="region of interest" description="Disordered" evidence="8">
    <location>
        <begin position="517"/>
        <end position="544"/>
    </location>
</feature>
<dbReference type="Pfam" id="PF11870">
    <property type="entry name" value="LutB_C"/>
    <property type="match status" value="1"/>
</dbReference>
<dbReference type="GO" id="GO:0046872">
    <property type="term" value="F:metal ion binding"/>
    <property type="evidence" value="ECO:0007669"/>
    <property type="project" value="UniProtKB-KW"/>
</dbReference>
<dbReference type="PANTHER" id="PTHR47153:SF2">
    <property type="entry name" value="LACTATE UTILIZATION PROTEIN B"/>
    <property type="match status" value="1"/>
</dbReference>
<dbReference type="InterPro" id="IPR003741">
    <property type="entry name" value="LUD_dom"/>
</dbReference>
<dbReference type="GO" id="GO:0051539">
    <property type="term" value="F:4 iron, 4 sulfur cluster binding"/>
    <property type="evidence" value="ECO:0007669"/>
    <property type="project" value="UniProtKB-KW"/>
</dbReference>
<gene>
    <name evidence="12" type="ORF">IDM48_02385</name>
</gene>
<keyword evidence="7" id="KW-0411">Iron-sulfur</keyword>
<keyword evidence="1" id="KW-0813">Transport</keyword>
<dbReference type="Pfam" id="PF02589">
    <property type="entry name" value="LUD_dom"/>
    <property type="match status" value="1"/>
</dbReference>
<dbReference type="Gene3D" id="1.10.1060.10">
    <property type="entry name" value="Alpha-helical ferredoxin"/>
    <property type="match status" value="1"/>
</dbReference>
<dbReference type="GO" id="GO:0006089">
    <property type="term" value="P:lactate metabolic process"/>
    <property type="evidence" value="ECO:0007669"/>
    <property type="project" value="InterPro"/>
</dbReference>
<evidence type="ECO:0000259" key="9">
    <source>
        <dbReference type="Pfam" id="PF02589"/>
    </source>
</evidence>
<dbReference type="InterPro" id="IPR009051">
    <property type="entry name" value="Helical_ferredxn"/>
</dbReference>
<dbReference type="InterPro" id="IPR004452">
    <property type="entry name" value="LutB/LldF"/>
</dbReference>
<dbReference type="InterPro" id="IPR037171">
    <property type="entry name" value="NagB/RpiA_transferase-like"/>
</dbReference>
<feature type="domain" description="4Fe-4S ferredoxin-type" evidence="11">
    <location>
        <begin position="324"/>
        <end position="393"/>
    </location>
</feature>
<evidence type="ECO:0000256" key="7">
    <source>
        <dbReference type="ARBA" id="ARBA00023014"/>
    </source>
</evidence>
<evidence type="ECO:0000313" key="12">
    <source>
        <dbReference type="EMBL" id="QNV40304.1"/>
    </source>
</evidence>
<dbReference type="InterPro" id="IPR017896">
    <property type="entry name" value="4Fe4S_Fe-S-bd"/>
</dbReference>
<sequence>MTAVSLGMPRVYHGEGNIFETEAFPKYAAKELTNEQLRANLGFATHKIRTKREHVVGELPDWQGLRTAGSMIKQRVMANLPEYLEMFEKNFTAAGGHVHWARNAEEANQIALDLIRAEGVDEVIKIKSMATAETGLNEYLRENGVEAIETDLAEEIVQLADDRPSHILVPAIHFNRTQIRDIFLKKIDGVSVDLSNDPADLAEASRIRLRDKFLQSKVAVSGVNFGIAETGSLSIVESEGNGRMCLTLPDTLISFMGIEKLLPSFEDFEVFLQLLPRSSTGERMNPYTSLWTGVTPGDGPQNMHVILIDNGRTAVLDDEVGRQALHCIRCSACMNVCPVYERAGGHAYGSTYPGPIGAILSPQLGGIENEYNSSLPFASSLCGACYDACPVKINIPDVLVHLRGKAVDHEKAQGDFKGGKKDPHYQMDAMMFGAKQLFSSGKLMSLAEKGLPMSKLVTGKDHKISKFPGLVGGWTKYRDIPEPPKESFRNWWKKEAPKASRRDSSERVDIQALIEQNKGKVVEAHQQAEQRGQTIAHPAEEKEQ</sequence>
<evidence type="ECO:0000259" key="11">
    <source>
        <dbReference type="Pfam" id="PF13183"/>
    </source>
</evidence>
<organism evidence="12 13">
    <name type="scientific">Rothia amarae</name>
    <dbReference type="NCBI Taxonomy" id="169480"/>
    <lineage>
        <taxon>Bacteria</taxon>
        <taxon>Bacillati</taxon>
        <taxon>Actinomycetota</taxon>
        <taxon>Actinomycetes</taxon>
        <taxon>Micrococcales</taxon>
        <taxon>Micrococcaceae</taxon>
        <taxon>Rothia</taxon>
    </lineage>
</organism>
<keyword evidence="4" id="KW-0677">Repeat</keyword>
<evidence type="ECO:0000256" key="3">
    <source>
        <dbReference type="ARBA" id="ARBA00022723"/>
    </source>
</evidence>
<dbReference type="PROSITE" id="PS00198">
    <property type="entry name" value="4FE4S_FER_1"/>
    <property type="match status" value="1"/>
</dbReference>
<dbReference type="Pfam" id="PF13183">
    <property type="entry name" value="Fer4_8"/>
    <property type="match status" value="1"/>
</dbReference>
<evidence type="ECO:0000256" key="2">
    <source>
        <dbReference type="ARBA" id="ARBA00022485"/>
    </source>
</evidence>
<keyword evidence="2" id="KW-0004">4Fe-4S</keyword>
<keyword evidence="3" id="KW-0479">Metal-binding</keyword>
<dbReference type="EMBL" id="CP061538">
    <property type="protein sequence ID" value="QNV40304.1"/>
    <property type="molecule type" value="Genomic_DNA"/>
</dbReference>
<protein>
    <submittedName>
        <fullName evidence="12">Iron-sulfur cluster-binding protein</fullName>
    </submittedName>
</protein>
<proteinExistence type="predicted"/>
<name>A0A7H2BKV8_9MICC</name>
<dbReference type="KEGG" id="rama:IDM48_02385"/>
<reference evidence="12 13" key="1">
    <citation type="submission" date="2020-09" db="EMBL/GenBank/DDBJ databases">
        <title>Investigation of environmental microbe.</title>
        <authorList>
            <person name="Ou Y."/>
            <person name="Kang Q."/>
        </authorList>
    </citation>
    <scope>NUCLEOTIDE SEQUENCE [LARGE SCALE GENOMIC DNA]</scope>
    <source>
        <strain evidence="12 13">KJZ-9</strain>
    </source>
</reference>
<evidence type="ECO:0000256" key="6">
    <source>
        <dbReference type="ARBA" id="ARBA00023004"/>
    </source>
</evidence>
<dbReference type="InterPro" id="IPR024185">
    <property type="entry name" value="FTHF_cligase-like_sf"/>
</dbReference>
<keyword evidence="6" id="KW-0408">Iron</keyword>
<feature type="domain" description="LUD" evidence="9">
    <location>
        <begin position="84"/>
        <end position="308"/>
    </location>
</feature>
<dbReference type="InterPro" id="IPR024569">
    <property type="entry name" value="LutB_C"/>
</dbReference>
<evidence type="ECO:0000256" key="5">
    <source>
        <dbReference type="ARBA" id="ARBA00022982"/>
    </source>
</evidence>
<evidence type="ECO:0000256" key="4">
    <source>
        <dbReference type="ARBA" id="ARBA00022737"/>
    </source>
</evidence>
<dbReference type="Gene3D" id="3.40.50.10420">
    <property type="entry name" value="NagB/RpiA/CoA transferase-like"/>
    <property type="match status" value="1"/>
</dbReference>
<dbReference type="SUPFAM" id="SSF100950">
    <property type="entry name" value="NagB/RpiA/CoA transferase-like"/>
    <property type="match status" value="1"/>
</dbReference>
<evidence type="ECO:0000256" key="1">
    <source>
        <dbReference type="ARBA" id="ARBA00022448"/>
    </source>
</evidence>
<dbReference type="SUPFAM" id="SSF54862">
    <property type="entry name" value="4Fe-4S ferredoxins"/>
    <property type="match status" value="1"/>
</dbReference>
<dbReference type="Proteomes" id="UP000516421">
    <property type="component" value="Chromosome"/>
</dbReference>
<dbReference type="PANTHER" id="PTHR47153">
    <property type="entry name" value="LACTATE UTILIZATION PROTEIN B"/>
    <property type="match status" value="1"/>
</dbReference>
<evidence type="ECO:0000259" key="10">
    <source>
        <dbReference type="Pfam" id="PF11870"/>
    </source>
</evidence>
<accession>A0A7H2BKV8</accession>
<feature type="compositionally biased region" description="Basic and acidic residues" evidence="8">
    <location>
        <begin position="517"/>
        <end position="528"/>
    </location>
</feature>
<feature type="domain" description="Lactate utilization protein B C-terminal" evidence="10">
    <location>
        <begin position="402"/>
        <end position="495"/>
    </location>
</feature>
<dbReference type="AlphaFoldDB" id="A0A7H2BKV8"/>